<keyword evidence="2" id="KW-0012">Acyltransferase</keyword>
<reference evidence="4 5" key="1">
    <citation type="submission" date="2011-05" db="EMBL/GenBank/DDBJ databases">
        <title>Whole genome sequence of Microlunatus phosphovorus NM-1.</title>
        <authorList>
            <person name="Hosoyama A."/>
            <person name="Sasaki K."/>
            <person name="Harada T."/>
            <person name="Igarashi R."/>
            <person name="Kawakoshi A."/>
            <person name="Sasagawa M."/>
            <person name="Fukada J."/>
            <person name="Nakamura S."/>
            <person name="Katano Y."/>
            <person name="Hanada S."/>
            <person name="Kamagata Y."/>
            <person name="Nakamura N."/>
            <person name="Yamazaki S."/>
            <person name="Fujita N."/>
        </authorList>
    </citation>
    <scope>NUCLEOTIDE SEQUENCE [LARGE SCALE GENOMIC DNA]</scope>
    <source>
        <strain evidence="5">ATCC 700054 / DSM 10555 / JCM 9379 / NBRC 101784 / NCIMB 13414 / VKM Ac-1990 / NM-1</strain>
    </source>
</reference>
<evidence type="ECO:0000313" key="5">
    <source>
        <dbReference type="Proteomes" id="UP000007947"/>
    </source>
</evidence>
<dbReference type="HOGENOM" id="CLU_111589_0_0_11"/>
<gene>
    <name evidence="4" type="ordered locus">MLP_47560</name>
</gene>
<dbReference type="Proteomes" id="UP000007947">
    <property type="component" value="Chromosome"/>
</dbReference>
<evidence type="ECO:0000256" key="1">
    <source>
        <dbReference type="ARBA" id="ARBA00022679"/>
    </source>
</evidence>
<proteinExistence type="predicted"/>
<dbReference type="PROSITE" id="PS51186">
    <property type="entry name" value="GNAT"/>
    <property type="match status" value="1"/>
</dbReference>
<dbReference type="eggNOG" id="COG0456">
    <property type="taxonomic scope" value="Bacteria"/>
</dbReference>
<keyword evidence="1" id="KW-0808">Transferase</keyword>
<dbReference type="InterPro" id="IPR000182">
    <property type="entry name" value="GNAT_dom"/>
</dbReference>
<dbReference type="Pfam" id="PF00583">
    <property type="entry name" value="Acetyltransf_1"/>
    <property type="match status" value="1"/>
</dbReference>
<dbReference type="KEGG" id="mph:MLP_47560"/>
<evidence type="ECO:0000259" key="3">
    <source>
        <dbReference type="PROSITE" id="PS51186"/>
    </source>
</evidence>
<dbReference type="InterPro" id="IPR016181">
    <property type="entry name" value="Acyl_CoA_acyltransferase"/>
</dbReference>
<evidence type="ECO:0000256" key="2">
    <source>
        <dbReference type="ARBA" id="ARBA00023315"/>
    </source>
</evidence>
<dbReference type="GO" id="GO:0016747">
    <property type="term" value="F:acyltransferase activity, transferring groups other than amino-acyl groups"/>
    <property type="evidence" value="ECO:0007669"/>
    <property type="project" value="InterPro"/>
</dbReference>
<protein>
    <recommendedName>
        <fullName evidence="3">N-acetyltransferase domain-containing protein</fullName>
    </recommendedName>
</protein>
<sequence length="161" mass="17409">MYGRITVVAIEVVFRNLEPSDLSDLDWSGGAEHLTAIAEVLPLMVADEADYLVSELPNGRLVAAGGADLRPVPGVGVLWQLSVHPLLRGLGIGTGLIVALEERLRARGLAEARLSVEHDNPDAARLYRRLGYRDCGSAVESWPVAGGRRYVTVTTVLRKDL</sequence>
<name>F5XF32_MICPN</name>
<feature type="domain" description="N-acetyltransferase" evidence="3">
    <location>
        <begin position="12"/>
        <end position="161"/>
    </location>
</feature>
<evidence type="ECO:0000313" key="4">
    <source>
        <dbReference type="EMBL" id="BAK37770.1"/>
    </source>
</evidence>
<accession>F5XF32</accession>
<dbReference type="PANTHER" id="PTHR43877">
    <property type="entry name" value="AMINOALKYLPHOSPHONATE N-ACETYLTRANSFERASE-RELATED-RELATED"/>
    <property type="match status" value="1"/>
</dbReference>
<dbReference type="Gene3D" id="3.40.630.30">
    <property type="match status" value="1"/>
</dbReference>
<dbReference type="SUPFAM" id="SSF55729">
    <property type="entry name" value="Acyl-CoA N-acyltransferases (Nat)"/>
    <property type="match status" value="1"/>
</dbReference>
<dbReference type="InterPro" id="IPR050832">
    <property type="entry name" value="Bact_Acetyltransf"/>
</dbReference>
<dbReference type="AlphaFoldDB" id="F5XF32"/>
<organism evidence="4 5">
    <name type="scientific">Microlunatus phosphovorus (strain ATCC 700054 / DSM 10555 / JCM 9379 / NBRC 101784 / NCIMB 13414 / VKM Ac-1990 / NM-1)</name>
    <dbReference type="NCBI Taxonomy" id="1032480"/>
    <lineage>
        <taxon>Bacteria</taxon>
        <taxon>Bacillati</taxon>
        <taxon>Actinomycetota</taxon>
        <taxon>Actinomycetes</taxon>
        <taxon>Propionibacteriales</taxon>
        <taxon>Propionibacteriaceae</taxon>
        <taxon>Microlunatus</taxon>
    </lineage>
</organism>
<dbReference type="STRING" id="1032480.MLP_47560"/>
<dbReference type="EMBL" id="AP012204">
    <property type="protein sequence ID" value="BAK37770.1"/>
    <property type="molecule type" value="Genomic_DNA"/>
</dbReference>
<keyword evidence="5" id="KW-1185">Reference proteome</keyword>
<dbReference type="CDD" id="cd04301">
    <property type="entry name" value="NAT_SF"/>
    <property type="match status" value="1"/>
</dbReference>